<evidence type="ECO:0000313" key="1">
    <source>
        <dbReference type="EMBL" id="ETJ33094.1"/>
    </source>
</evidence>
<comment type="caution">
    <text evidence="1">The sequence shown here is derived from an EMBL/GenBank/DDBJ whole genome shotgun (WGS) entry which is preliminary data.</text>
</comment>
<dbReference type="EMBL" id="AZMM01012459">
    <property type="protein sequence ID" value="ETJ33094.1"/>
    <property type="molecule type" value="Genomic_DNA"/>
</dbReference>
<organism evidence="1">
    <name type="scientific">human gut metagenome</name>
    <dbReference type="NCBI Taxonomy" id="408170"/>
    <lineage>
        <taxon>unclassified sequences</taxon>
        <taxon>metagenomes</taxon>
        <taxon>organismal metagenomes</taxon>
    </lineage>
</organism>
<name>W1XW25_9ZZZZ</name>
<keyword evidence="1" id="KW-0547">Nucleotide-binding</keyword>
<reference evidence="1" key="1">
    <citation type="submission" date="2013-12" db="EMBL/GenBank/DDBJ databases">
        <title>A Varibaculum cambriense genome reconstructed from a premature infant gut community with otherwise low bacterial novelty that shifts toward anaerobic metabolism during the third week of life.</title>
        <authorList>
            <person name="Brown C.T."/>
            <person name="Sharon I."/>
            <person name="Thomas B.C."/>
            <person name="Castelle C.J."/>
            <person name="Morowitz M.J."/>
            <person name="Banfield J.F."/>
        </authorList>
    </citation>
    <scope>NUCLEOTIDE SEQUENCE</scope>
</reference>
<keyword evidence="1" id="KW-0067">ATP-binding</keyword>
<protein>
    <submittedName>
        <fullName evidence="1">Macrolide export ATP-binding/permease macB</fullName>
    </submittedName>
</protein>
<accession>W1XW25</accession>
<feature type="non-terminal residue" evidence="1">
    <location>
        <position position="1"/>
    </location>
</feature>
<dbReference type="GO" id="GO:0005524">
    <property type="term" value="F:ATP binding"/>
    <property type="evidence" value="ECO:0007669"/>
    <property type="project" value="UniProtKB-KW"/>
</dbReference>
<proteinExistence type="predicted"/>
<gene>
    <name evidence="1" type="ORF">Q604_UNBC12459G0002</name>
</gene>
<dbReference type="AlphaFoldDB" id="W1XW25"/>
<sequence length="61" mass="6860">GRLPNKENEIALDRLFAEKNNYKIGKTIKLNKKNIKIVGTIAVPDYTSLIENCPFSTLHSS</sequence>